<protein>
    <recommendedName>
        <fullName evidence="4">AAA+ ATPase domain-containing protein</fullName>
    </recommendedName>
</protein>
<dbReference type="CDD" id="cd00009">
    <property type="entry name" value="AAA"/>
    <property type="match status" value="1"/>
</dbReference>
<keyword evidence="1" id="KW-0235">DNA replication</keyword>
<dbReference type="GO" id="GO:0005524">
    <property type="term" value="F:ATP binding"/>
    <property type="evidence" value="ECO:0007669"/>
    <property type="project" value="UniProtKB-KW"/>
</dbReference>
<reference evidence="5" key="1">
    <citation type="journal article" date="2014" name="Int. J. Syst. Evol. Microbiol.">
        <title>Complete genome sequence of Corynebacterium casei LMG S-19264T (=DSM 44701T), isolated from a smear-ripened cheese.</title>
        <authorList>
            <consortium name="US DOE Joint Genome Institute (JGI-PGF)"/>
            <person name="Walter F."/>
            <person name="Albersmeier A."/>
            <person name="Kalinowski J."/>
            <person name="Ruckert C."/>
        </authorList>
    </citation>
    <scope>NUCLEOTIDE SEQUENCE</scope>
    <source>
        <strain evidence="5">KCTC 32422</strain>
    </source>
</reference>
<keyword evidence="6" id="KW-1185">Reference proteome</keyword>
<dbReference type="InterPro" id="IPR027417">
    <property type="entry name" value="P-loop_NTPase"/>
</dbReference>
<comment type="caution">
    <text evidence="5">The sequence shown here is derived from an EMBL/GenBank/DDBJ whole genome shotgun (WGS) entry which is preliminary data.</text>
</comment>
<dbReference type="AlphaFoldDB" id="A0A918VD70"/>
<dbReference type="GO" id="GO:0003689">
    <property type="term" value="F:DNA clamp loader activity"/>
    <property type="evidence" value="ECO:0007669"/>
    <property type="project" value="TreeGrafter"/>
</dbReference>
<dbReference type="InterPro" id="IPR003593">
    <property type="entry name" value="AAA+_ATPase"/>
</dbReference>
<reference evidence="5" key="2">
    <citation type="submission" date="2020-09" db="EMBL/GenBank/DDBJ databases">
        <authorList>
            <person name="Sun Q."/>
            <person name="Kim S."/>
        </authorList>
    </citation>
    <scope>NUCLEOTIDE SEQUENCE</scope>
    <source>
        <strain evidence="5">KCTC 32422</strain>
    </source>
</reference>
<gene>
    <name evidence="5" type="ORF">GCM10011617_06800</name>
</gene>
<dbReference type="EMBL" id="BMZD01000002">
    <property type="protein sequence ID" value="GGZ90500.1"/>
    <property type="molecule type" value="Genomic_DNA"/>
</dbReference>
<keyword evidence="2" id="KW-0547">Nucleotide-binding</keyword>
<dbReference type="InterPro" id="IPR003959">
    <property type="entry name" value="ATPase_AAA_core"/>
</dbReference>
<dbReference type="SMART" id="SM00382">
    <property type="entry name" value="AAA"/>
    <property type="match status" value="1"/>
</dbReference>
<organism evidence="5 6">
    <name type="scientific">Novosphingobium arvoryzae</name>
    <dbReference type="NCBI Taxonomy" id="1256514"/>
    <lineage>
        <taxon>Bacteria</taxon>
        <taxon>Pseudomonadati</taxon>
        <taxon>Pseudomonadota</taxon>
        <taxon>Alphaproteobacteria</taxon>
        <taxon>Sphingomonadales</taxon>
        <taxon>Sphingomonadaceae</taxon>
        <taxon>Novosphingobium</taxon>
    </lineage>
</organism>
<dbReference type="RefSeq" id="WP_189539035.1">
    <property type="nucleotide sequence ID" value="NZ_BMZD01000002.1"/>
</dbReference>
<dbReference type="Pfam" id="PF00004">
    <property type="entry name" value="AAA"/>
    <property type="match status" value="1"/>
</dbReference>
<evidence type="ECO:0000313" key="5">
    <source>
        <dbReference type="EMBL" id="GGZ90500.1"/>
    </source>
</evidence>
<feature type="domain" description="AAA+ ATPase" evidence="4">
    <location>
        <begin position="34"/>
        <end position="155"/>
    </location>
</feature>
<accession>A0A918VD70</accession>
<dbReference type="PANTHER" id="PTHR11669">
    <property type="entry name" value="REPLICATION FACTOR C / DNA POLYMERASE III GAMMA-TAU SUBUNIT"/>
    <property type="match status" value="1"/>
</dbReference>
<dbReference type="InterPro" id="IPR050238">
    <property type="entry name" value="DNA_Rep/Repair_Clamp_Loader"/>
</dbReference>
<evidence type="ECO:0000313" key="6">
    <source>
        <dbReference type="Proteomes" id="UP000634139"/>
    </source>
</evidence>
<name>A0A918VD70_9SPHN</name>
<evidence type="ECO:0000256" key="2">
    <source>
        <dbReference type="ARBA" id="ARBA00022741"/>
    </source>
</evidence>
<evidence type="ECO:0000256" key="3">
    <source>
        <dbReference type="ARBA" id="ARBA00022840"/>
    </source>
</evidence>
<dbReference type="GO" id="GO:0006281">
    <property type="term" value="P:DNA repair"/>
    <property type="evidence" value="ECO:0007669"/>
    <property type="project" value="TreeGrafter"/>
</dbReference>
<dbReference type="GO" id="GO:0006261">
    <property type="term" value="P:DNA-templated DNA replication"/>
    <property type="evidence" value="ECO:0007669"/>
    <property type="project" value="TreeGrafter"/>
</dbReference>
<dbReference type="GO" id="GO:0016887">
    <property type="term" value="F:ATP hydrolysis activity"/>
    <property type="evidence" value="ECO:0007669"/>
    <property type="project" value="InterPro"/>
</dbReference>
<sequence>MNFAKKYEPKTIDDLVIENQDTFQRIRDYADGERGSNLILYGPRGTGKSSAARVICETRCGDNSLFSTYTGVDITEATFDSILNSWQWQQINGVAQPTVIIDEIDQIKPADQHRMSSFVEKYKFGSIIGTTNNPHRIDGPLTDRFDQVELPVVSTDAWAKRASFIFTAEGVSHTPAFAHAIVATNNGSIRDTMRAIEDYVIAKRHAEQSV</sequence>
<dbReference type="Proteomes" id="UP000634139">
    <property type="component" value="Unassembled WGS sequence"/>
</dbReference>
<proteinExistence type="predicted"/>
<evidence type="ECO:0000256" key="1">
    <source>
        <dbReference type="ARBA" id="ARBA00022705"/>
    </source>
</evidence>
<dbReference type="PANTHER" id="PTHR11669:SF20">
    <property type="entry name" value="REPLICATION FACTOR C SUBUNIT 4"/>
    <property type="match status" value="1"/>
</dbReference>
<evidence type="ECO:0000259" key="4">
    <source>
        <dbReference type="SMART" id="SM00382"/>
    </source>
</evidence>
<dbReference type="Gene3D" id="3.40.50.300">
    <property type="entry name" value="P-loop containing nucleotide triphosphate hydrolases"/>
    <property type="match status" value="1"/>
</dbReference>
<keyword evidence="3" id="KW-0067">ATP-binding</keyword>
<dbReference type="SUPFAM" id="SSF52540">
    <property type="entry name" value="P-loop containing nucleoside triphosphate hydrolases"/>
    <property type="match status" value="1"/>
</dbReference>